<accession>A0A2N4UQ06</accession>
<gene>
    <name evidence="2" type="ORF">CIK00_15100</name>
</gene>
<dbReference type="EMBL" id="NPIB01000020">
    <property type="protein sequence ID" value="PLC57107.1"/>
    <property type="molecule type" value="Genomic_DNA"/>
</dbReference>
<protein>
    <recommendedName>
        <fullName evidence="4">Lipoprotein</fullName>
    </recommendedName>
</protein>
<keyword evidence="3" id="KW-1185">Reference proteome</keyword>
<dbReference type="PROSITE" id="PS51257">
    <property type="entry name" value="PROKAR_LIPOPROTEIN"/>
    <property type="match status" value="1"/>
</dbReference>
<keyword evidence="1" id="KW-0732">Signal</keyword>
<evidence type="ECO:0000256" key="1">
    <source>
        <dbReference type="SAM" id="SignalP"/>
    </source>
</evidence>
<reference evidence="2 3" key="1">
    <citation type="journal article" date="2018" name="Syst. Appl. Microbiol.">
        <title>Photobacterium carnosum sp. nov., isolated from spoiled modified atmosphere packaged poultry meat.</title>
        <authorList>
            <person name="Hilgarth M."/>
            <person name="Fuertes S."/>
            <person name="Ehrmann M."/>
            <person name="Vogel R.F."/>
        </authorList>
    </citation>
    <scope>NUCLEOTIDE SEQUENCE [LARGE SCALE GENOMIC DNA]</scope>
    <source>
        <strain evidence="2 3">TMW 2.2021</strain>
    </source>
</reference>
<dbReference type="RefSeq" id="WP_065208497.1">
    <property type="nucleotide sequence ID" value="NZ_JABJXE010000015.1"/>
</dbReference>
<comment type="caution">
    <text evidence="2">The sequence shown here is derived from an EMBL/GenBank/DDBJ whole genome shotgun (WGS) entry which is preliminary data.</text>
</comment>
<evidence type="ECO:0000313" key="2">
    <source>
        <dbReference type="EMBL" id="PLC57107.1"/>
    </source>
</evidence>
<name>A0A2N4UQ06_9GAMM</name>
<feature type="chain" id="PRO_5014684970" description="Lipoprotein" evidence="1">
    <location>
        <begin position="29"/>
        <end position="93"/>
    </location>
</feature>
<evidence type="ECO:0008006" key="4">
    <source>
        <dbReference type="Google" id="ProtNLM"/>
    </source>
</evidence>
<dbReference type="AlphaFoldDB" id="A0A2N4UQ06"/>
<sequence>MFKSRLVTIAAGVIVSAALVGCSSNASLQNPRSLMSDEIAYSGDYSSLIIKRCSNDLVSESILPVGDFSCPKSKNNCVAIFKKLPQNIFNCGK</sequence>
<feature type="signal peptide" evidence="1">
    <location>
        <begin position="1"/>
        <end position="28"/>
    </location>
</feature>
<proteinExistence type="predicted"/>
<dbReference type="Proteomes" id="UP000234420">
    <property type="component" value="Unassembled WGS sequence"/>
</dbReference>
<organism evidence="2 3">
    <name type="scientific">Photobacterium carnosum</name>
    <dbReference type="NCBI Taxonomy" id="2023717"/>
    <lineage>
        <taxon>Bacteria</taxon>
        <taxon>Pseudomonadati</taxon>
        <taxon>Pseudomonadota</taxon>
        <taxon>Gammaproteobacteria</taxon>
        <taxon>Vibrionales</taxon>
        <taxon>Vibrionaceae</taxon>
        <taxon>Photobacterium</taxon>
    </lineage>
</organism>
<evidence type="ECO:0000313" key="3">
    <source>
        <dbReference type="Proteomes" id="UP000234420"/>
    </source>
</evidence>